<protein>
    <submittedName>
        <fullName evidence="2">Uncharacterized protein</fullName>
    </submittedName>
</protein>
<gene>
    <name evidence="2" type="ORF">DXG03_007542</name>
</gene>
<reference evidence="2" key="1">
    <citation type="submission" date="2020-07" db="EMBL/GenBank/DDBJ databases">
        <authorList>
            <person name="Nieuwenhuis M."/>
            <person name="Van De Peppel L.J.J."/>
        </authorList>
    </citation>
    <scope>NUCLEOTIDE SEQUENCE</scope>
    <source>
        <strain evidence="2">AP01</strain>
        <tissue evidence="2">Mycelium</tissue>
    </source>
</reference>
<dbReference type="OrthoDB" id="271448at2759"/>
<name>A0A9P7FY37_9AGAR</name>
<feature type="chain" id="PRO_5040406626" evidence="1">
    <location>
        <begin position="20"/>
        <end position="196"/>
    </location>
</feature>
<dbReference type="AlphaFoldDB" id="A0A9P7FY37"/>
<evidence type="ECO:0000313" key="3">
    <source>
        <dbReference type="Proteomes" id="UP000775547"/>
    </source>
</evidence>
<evidence type="ECO:0000256" key="1">
    <source>
        <dbReference type="SAM" id="SignalP"/>
    </source>
</evidence>
<accession>A0A9P7FY37</accession>
<comment type="caution">
    <text evidence="2">The sequence shown here is derived from an EMBL/GenBank/DDBJ whole genome shotgun (WGS) entry which is preliminary data.</text>
</comment>
<keyword evidence="3" id="KW-1185">Reference proteome</keyword>
<sequence length="196" mass="21136">MPSFVRLLTLALFAITANAAAINGKVLDVSISAQTGNRVTVAGHPNLVERAPIFLQEFAGTGTGETNRDGSIEGNAYLTYTVLNNATYDVAGCINFCNSVLGCGGFLSSPSSPLLLLRPSIHALTNPFPVFVNLYYEFNNYDLDFVFPEKSNLKCAAYSKVHRAFEKTNRGGQQSIPPPAGLTYIQNSSGWTRFTG</sequence>
<reference evidence="2" key="2">
    <citation type="submission" date="2021-10" db="EMBL/GenBank/DDBJ databases">
        <title>Phylogenomics reveals ancestral predisposition of the termite-cultivated fungus Termitomyces towards a domesticated lifestyle.</title>
        <authorList>
            <person name="Auxier B."/>
            <person name="Grum-Grzhimaylo A."/>
            <person name="Cardenas M.E."/>
            <person name="Lodge J.D."/>
            <person name="Laessoe T."/>
            <person name="Pedersen O."/>
            <person name="Smith M.E."/>
            <person name="Kuyper T.W."/>
            <person name="Franco-Molano E.A."/>
            <person name="Baroni T.J."/>
            <person name="Aanen D.K."/>
        </authorList>
    </citation>
    <scope>NUCLEOTIDE SEQUENCE</scope>
    <source>
        <strain evidence="2">AP01</strain>
        <tissue evidence="2">Mycelium</tissue>
    </source>
</reference>
<evidence type="ECO:0000313" key="2">
    <source>
        <dbReference type="EMBL" id="KAG5640682.1"/>
    </source>
</evidence>
<feature type="signal peptide" evidence="1">
    <location>
        <begin position="1"/>
        <end position="19"/>
    </location>
</feature>
<keyword evidence="1" id="KW-0732">Signal</keyword>
<proteinExistence type="predicted"/>
<dbReference type="EMBL" id="JABCKV010000566">
    <property type="protein sequence ID" value="KAG5640682.1"/>
    <property type="molecule type" value="Genomic_DNA"/>
</dbReference>
<dbReference type="Proteomes" id="UP000775547">
    <property type="component" value="Unassembled WGS sequence"/>
</dbReference>
<organism evidence="2 3">
    <name type="scientific">Asterophora parasitica</name>
    <dbReference type="NCBI Taxonomy" id="117018"/>
    <lineage>
        <taxon>Eukaryota</taxon>
        <taxon>Fungi</taxon>
        <taxon>Dikarya</taxon>
        <taxon>Basidiomycota</taxon>
        <taxon>Agaricomycotina</taxon>
        <taxon>Agaricomycetes</taxon>
        <taxon>Agaricomycetidae</taxon>
        <taxon>Agaricales</taxon>
        <taxon>Tricholomatineae</taxon>
        <taxon>Lyophyllaceae</taxon>
        <taxon>Asterophora</taxon>
    </lineage>
</organism>